<dbReference type="OrthoDB" id="3923740at2759"/>
<dbReference type="AlphaFoldDB" id="A0A6A5KGW0"/>
<evidence type="ECO:0000313" key="1">
    <source>
        <dbReference type="EMBL" id="KAF1834662.1"/>
    </source>
</evidence>
<sequence length="121" mass="13944">MNSKELAIQNAIADLNSSRLTLEQEAFLVDWILNKNLRAQPPSYPRPLRQLWVPYFITCNLRVASIVGRTIKSARATVANYETIRAFLKLFKRTRIELGIQYKDMWNIDKTRCALGICTNA</sequence>
<reference evidence="1" key="1">
    <citation type="submission" date="2020-01" db="EMBL/GenBank/DDBJ databases">
        <authorList>
            <consortium name="DOE Joint Genome Institute"/>
            <person name="Haridas S."/>
            <person name="Albert R."/>
            <person name="Binder M."/>
            <person name="Bloem J."/>
            <person name="Labutti K."/>
            <person name="Salamov A."/>
            <person name="Andreopoulos B."/>
            <person name="Baker S.E."/>
            <person name="Barry K."/>
            <person name="Bills G."/>
            <person name="Bluhm B.H."/>
            <person name="Cannon C."/>
            <person name="Castanera R."/>
            <person name="Culley D.E."/>
            <person name="Daum C."/>
            <person name="Ezra D."/>
            <person name="Gonzalez J.B."/>
            <person name="Henrissat B."/>
            <person name="Kuo A."/>
            <person name="Liang C."/>
            <person name="Lipzen A."/>
            <person name="Lutzoni F."/>
            <person name="Magnuson J."/>
            <person name="Mondo S."/>
            <person name="Nolan M."/>
            <person name="Ohm R."/>
            <person name="Pangilinan J."/>
            <person name="Park H.-J."/>
            <person name="Ramirez L."/>
            <person name="Alfaro M."/>
            <person name="Sun H."/>
            <person name="Tritt A."/>
            <person name="Yoshinaga Y."/>
            <person name="Zwiers L.-H."/>
            <person name="Turgeon B.G."/>
            <person name="Goodwin S.B."/>
            <person name="Spatafora J.W."/>
            <person name="Crous P.W."/>
            <person name="Grigoriev I.V."/>
        </authorList>
    </citation>
    <scope>NUCLEOTIDE SEQUENCE</scope>
    <source>
        <strain evidence="1">P77</strain>
    </source>
</reference>
<keyword evidence="2" id="KW-1185">Reference proteome</keyword>
<proteinExistence type="predicted"/>
<gene>
    <name evidence="1" type="ORF">BDW02DRAFT_568901</name>
</gene>
<protein>
    <recommendedName>
        <fullName evidence="3">HTH CENPB-type domain-containing protein</fullName>
    </recommendedName>
</protein>
<organism evidence="1 2">
    <name type="scientific">Decorospora gaudefroyi</name>
    <dbReference type="NCBI Taxonomy" id="184978"/>
    <lineage>
        <taxon>Eukaryota</taxon>
        <taxon>Fungi</taxon>
        <taxon>Dikarya</taxon>
        <taxon>Ascomycota</taxon>
        <taxon>Pezizomycotina</taxon>
        <taxon>Dothideomycetes</taxon>
        <taxon>Pleosporomycetidae</taxon>
        <taxon>Pleosporales</taxon>
        <taxon>Pleosporineae</taxon>
        <taxon>Pleosporaceae</taxon>
        <taxon>Decorospora</taxon>
    </lineage>
</organism>
<name>A0A6A5KGW0_9PLEO</name>
<evidence type="ECO:0000313" key="2">
    <source>
        <dbReference type="Proteomes" id="UP000800040"/>
    </source>
</evidence>
<dbReference type="EMBL" id="ML975299">
    <property type="protein sequence ID" value="KAF1834662.1"/>
    <property type="molecule type" value="Genomic_DNA"/>
</dbReference>
<evidence type="ECO:0008006" key="3">
    <source>
        <dbReference type="Google" id="ProtNLM"/>
    </source>
</evidence>
<accession>A0A6A5KGW0</accession>
<dbReference type="Proteomes" id="UP000800040">
    <property type="component" value="Unassembled WGS sequence"/>
</dbReference>